<reference evidence="2 3" key="1">
    <citation type="submission" date="2023-04" db="EMBL/GenBank/DDBJ databases">
        <authorList>
            <person name="Hsu D."/>
        </authorList>
    </citation>
    <scope>NUCLEOTIDE SEQUENCE [LARGE SCALE GENOMIC DNA]</scope>
    <source>
        <strain evidence="2 3">MK1</strain>
    </source>
</reference>
<dbReference type="InterPro" id="IPR005149">
    <property type="entry name" value="Tscrpt_reg_PadR_N"/>
</dbReference>
<protein>
    <submittedName>
        <fullName evidence="2">Helix-turn-helix transcriptional regulator</fullName>
    </submittedName>
</protein>
<dbReference type="SUPFAM" id="SSF46785">
    <property type="entry name" value="Winged helix' DNA-binding domain"/>
    <property type="match status" value="1"/>
</dbReference>
<proteinExistence type="predicted"/>
<dbReference type="RefSeq" id="WP_366923106.1">
    <property type="nucleotide sequence ID" value="NZ_CP121694.1"/>
</dbReference>
<dbReference type="InterPro" id="IPR036390">
    <property type="entry name" value="WH_DNA-bd_sf"/>
</dbReference>
<sequence length="108" mass="12355">MDKEIMKGSIDILILSLIKTGDMYGYEIAKAIKEKSDGLYEMGEGTLYPALKRLETKKLLEAYWGNSEMGARRKYYRITKNGIKELSKKLEDWNKASNLVKLCLEGGR</sequence>
<keyword evidence="3" id="KW-1185">Reference proteome</keyword>
<organism evidence="2 3">
    <name type="scientific">Metallumcola ferriviriculae</name>
    <dbReference type="NCBI Taxonomy" id="3039180"/>
    <lineage>
        <taxon>Bacteria</taxon>
        <taxon>Bacillati</taxon>
        <taxon>Bacillota</taxon>
        <taxon>Clostridia</taxon>
        <taxon>Neomoorellales</taxon>
        <taxon>Desulfitibacteraceae</taxon>
        <taxon>Metallumcola</taxon>
    </lineage>
</organism>
<dbReference type="PANTHER" id="PTHR33169:SF25">
    <property type="entry name" value="DNA-BINDING PROTEIN YIZB-RELATED"/>
    <property type="match status" value="1"/>
</dbReference>
<gene>
    <name evidence="2" type="ORF">MFMK1_003598</name>
</gene>
<feature type="domain" description="Transcription regulator PadR N-terminal" evidence="1">
    <location>
        <begin position="14"/>
        <end position="87"/>
    </location>
</feature>
<dbReference type="InterPro" id="IPR052509">
    <property type="entry name" value="Metal_resp_DNA-bind_regulator"/>
</dbReference>
<evidence type="ECO:0000313" key="3">
    <source>
        <dbReference type="Proteomes" id="UP001329915"/>
    </source>
</evidence>
<dbReference type="Gene3D" id="1.10.10.10">
    <property type="entry name" value="Winged helix-like DNA-binding domain superfamily/Winged helix DNA-binding domain"/>
    <property type="match status" value="1"/>
</dbReference>
<dbReference type="InterPro" id="IPR036388">
    <property type="entry name" value="WH-like_DNA-bd_sf"/>
</dbReference>
<dbReference type="Pfam" id="PF03551">
    <property type="entry name" value="PadR"/>
    <property type="match status" value="1"/>
</dbReference>
<dbReference type="EMBL" id="CP121694">
    <property type="protein sequence ID" value="WRO23730.1"/>
    <property type="molecule type" value="Genomic_DNA"/>
</dbReference>
<accession>A0AAU0UWM1</accession>
<dbReference type="KEGG" id="dbc:MFMK1_003598"/>
<dbReference type="Proteomes" id="UP001329915">
    <property type="component" value="Chromosome"/>
</dbReference>
<dbReference type="PANTHER" id="PTHR33169">
    <property type="entry name" value="PADR-FAMILY TRANSCRIPTIONAL REGULATOR"/>
    <property type="match status" value="1"/>
</dbReference>
<name>A0AAU0UWM1_9FIRM</name>
<dbReference type="AlphaFoldDB" id="A0AAU0UWM1"/>
<evidence type="ECO:0000313" key="2">
    <source>
        <dbReference type="EMBL" id="WRO23730.1"/>
    </source>
</evidence>
<evidence type="ECO:0000259" key="1">
    <source>
        <dbReference type="Pfam" id="PF03551"/>
    </source>
</evidence>